<dbReference type="SUPFAM" id="SSF54427">
    <property type="entry name" value="NTF2-like"/>
    <property type="match status" value="1"/>
</dbReference>
<feature type="domain" description="SnoaL-like" evidence="1">
    <location>
        <begin position="11"/>
        <end position="108"/>
    </location>
</feature>
<organism evidence="2 3">
    <name type="scientific">Terrabacter lapilli</name>
    <dbReference type="NCBI Taxonomy" id="436231"/>
    <lineage>
        <taxon>Bacteria</taxon>
        <taxon>Bacillati</taxon>
        <taxon>Actinomycetota</taxon>
        <taxon>Actinomycetes</taxon>
        <taxon>Micrococcales</taxon>
        <taxon>Intrasporangiaceae</taxon>
        <taxon>Terrabacter</taxon>
    </lineage>
</organism>
<keyword evidence="3" id="KW-1185">Reference proteome</keyword>
<dbReference type="RefSeq" id="WP_344058975.1">
    <property type="nucleotide sequence ID" value="NZ_BAAAPU010000003.1"/>
</dbReference>
<dbReference type="Proteomes" id="UP001500013">
    <property type="component" value="Unassembled WGS sequence"/>
</dbReference>
<evidence type="ECO:0000259" key="1">
    <source>
        <dbReference type="Pfam" id="PF12680"/>
    </source>
</evidence>
<reference evidence="2 3" key="1">
    <citation type="journal article" date="2019" name="Int. J. Syst. Evol. Microbiol.">
        <title>The Global Catalogue of Microorganisms (GCM) 10K type strain sequencing project: providing services to taxonomists for standard genome sequencing and annotation.</title>
        <authorList>
            <consortium name="The Broad Institute Genomics Platform"/>
            <consortium name="The Broad Institute Genome Sequencing Center for Infectious Disease"/>
            <person name="Wu L."/>
            <person name="Ma J."/>
        </authorList>
    </citation>
    <scope>NUCLEOTIDE SEQUENCE [LARGE SCALE GENOMIC DNA]</scope>
    <source>
        <strain evidence="2 3">JCM 15628</strain>
    </source>
</reference>
<accession>A0ABN2RMK0</accession>
<dbReference type="Gene3D" id="3.10.450.50">
    <property type="match status" value="1"/>
</dbReference>
<proteinExistence type="predicted"/>
<gene>
    <name evidence="2" type="ORF">GCM10009817_09790</name>
</gene>
<name>A0ABN2RMK0_9MICO</name>
<protein>
    <submittedName>
        <fullName evidence="2">Nuclear transport factor 2 family protein</fullName>
    </submittedName>
</protein>
<dbReference type="InterPro" id="IPR037401">
    <property type="entry name" value="SnoaL-like"/>
</dbReference>
<dbReference type="EMBL" id="BAAAPU010000003">
    <property type="protein sequence ID" value="GAA1971762.1"/>
    <property type="molecule type" value="Genomic_DNA"/>
</dbReference>
<dbReference type="Pfam" id="PF12680">
    <property type="entry name" value="SnoaL_2"/>
    <property type="match status" value="1"/>
</dbReference>
<comment type="caution">
    <text evidence="2">The sequence shown here is derived from an EMBL/GenBank/DDBJ whole genome shotgun (WGS) entry which is preliminary data.</text>
</comment>
<dbReference type="PANTHER" id="PTHR41252">
    <property type="entry name" value="BLR2505 PROTEIN"/>
    <property type="match status" value="1"/>
</dbReference>
<evidence type="ECO:0000313" key="3">
    <source>
        <dbReference type="Proteomes" id="UP001500013"/>
    </source>
</evidence>
<dbReference type="InterPro" id="IPR032710">
    <property type="entry name" value="NTF2-like_dom_sf"/>
</dbReference>
<sequence>MSASENKAQAEAAYKAFAAGDLENVMSNMADDIEWIVPGDSGISGTYRGKDEVAGYFRTIAGKSFRTEPQQFIAEGDHVAVLTRITVDGQSADQVDVVTFRSDGKVARFQPFGDTALQERVWGRK</sequence>
<dbReference type="PANTHER" id="PTHR41252:SF1">
    <property type="entry name" value="BLR2505 PROTEIN"/>
    <property type="match status" value="1"/>
</dbReference>
<evidence type="ECO:0000313" key="2">
    <source>
        <dbReference type="EMBL" id="GAA1971762.1"/>
    </source>
</evidence>